<dbReference type="EMBL" id="CAJOBE010000587">
    <property type="protein sequence ID" value="CAF3662923.1"/>
    <property type="molecule type" value="Genomic_DNA"/>
</dbReference>
<dbReference type="EMBL" id="CAJNOU010000211">
    <property type="protein sequence ID" value="CAF0917414.1"/>
    <property type="molecule type" value="Genomic_DNA"/>
</dbReference>
<evidence type="ECO:0000313" key="1">
    <source>
        <dbReference type="EMBL" id="CAF0917414.1"/>
    </source>
</evidence>
<dbReference type="Proteomes" id="UP000663874">
    <property type="component" value="Unassembled WGS sequence"/>
</dbReference>
<accession>A0A814AQ57</accession>
<reference evidence="1" key="1">
    <citation type="submission" date="2021-02" db="EMBL/GenBank/DDBJ databases">
        <authorList>
            <person name="Nowell W R."/>
        </authorList>
    </citation>
    <scope>NUCLEOTIDE SEQUENCE</scope>
</reference>
<proteinExistence type="predicted"/>
<evidence type="ECO:0000313" key="4">
    <source>
        <dbReference type="Proteomes" id="UP000663889"/>
    </source>
</evidence>
<gene>
    <name evidence="2" type="ORF">FNK824_LOCUS6678</name>
    <name evidence="3" type="ORF">JBS370_LOCUS31387</name>
    <name evidence="1" type="ORF">SEV965_LOCUS6463</name>
</gene>
<dbReference type="AlphaFoldDB" id="A0A814AQ57"/>
<protein>
    <submittedName>
        <fullName evidence="1">Uncharacterized protein</fullName>
    </submittedName>
</protein>
<evidence type="ECO:0000313" key="3">
    <source>
        <dbReference type="EMBL" id="CAF4093825.1"/>
    </source>
</evidence>
<name>A0A814AQ57_9BILA</name>
<evidence type="ECO:0000313" key="2">
    <source>
        <dbReference type="EMBL" id="CAF3662923.1"/>
    </source>
</evidence>
<comment type="caution">
    <text evidence="1">The sequence shown here is derived from an EMBL/GenBank/DDBJ whole genome shotgun (WGS) entry which is preliminary data.</text>
</comment>
<dbReference type="Proteomes" id="UP000663889">
    <property type="component" value="Unassembled WGS sequence"/>
</dbReference>
<dbReference type="EMBL" id="CAJOBD010007706">
    <property type="protein sequence ID" value="CAF4093825.1"/>
    <property type="molecule type" value="Genomic_DNA"/>
</dbReference>
<dbReference type="Proteomes" id="UP000663836">
    <property type="component" value="Unassembled WGS sequence"/>
</dbReference>
<sequence>MSVTDNEKSLSTVKDNVYSQALGQNEFRNHTYPWGMDPTIYLVEARQQSRINKFLTLRKSLTTMAQSSSLNKEHKQNDIYEITNIFENLKTMRSELLALNQSDTDSATQFGKEIAIIITDLLLRVVHQIGQTNIHTPTLESIIAYIRSLMHTRSEHMRQTIPGSLLISWYELSHLMSSMQNEPELRITNIKARQLIDVARDTAAWAYKHLTTERLTNEQIGFKDRSSLAYTYE</sequence>
<organism evidence="1 4">
    <name type="scientific">Rotaria sordida</name>
    <dbReference type="NCBI Taxonomy" id="392033"/>
    <lineage>
        <taxon>Eukaryota</taxon>
        <taxon>Metazoa</taxon>
        <taxon>Spiralia</taxon>
        <taxon>Gnathifera</taxon>
        <taxon>Rotifera</taxon>
        <taxon>Eurotatoria</taxon>
        <taxon>Bdelloidea</taxon>
        <taxon>Philodinida</taxon>
        <taxon>Philodinidae</taxon>
        <taxon>Rotaria</taxon>
    </lineage>
</organism>